<dbReference type="AlphaFoldDB" id="A0A6M6JIA9"/>
<dbReference type="EMBL" id="CP053564">
    <property type="protein sequence ID" value="QJY46647.1"/>
    <property type="molecule type" value="Genomic_DNA"/>
</dbReference>
<evidence type="ECO:0000313" key="3">
    <source>
        <dbReference type="Proteomes" id="UP000505377"/>
    </source>
</evidence>
<dbReference type="RefSeq" id="WP_172158209.1">
    <property type="nucleotide sequence ID" value="NZ_CP053564.1"/>
</dbReference>
<organism evidence="2 3">
    <name type="scientific">Pseudonocardia broussonetiae</name>
    <dbReference type="NCBI Taxonomy" id="2736640"/>
    <lineage>
        <taxon>Bacteria</taxon>
        <taxon>Bacillati</taxon>
        <taxon>Actinomycetota</taxon>
        <taxon>Actinomycetes</taxon>
        <taxon>Pseudonocardiales</taxon>
        <taxon>Pseudonocardiaceae</taxon>
        <taxon>Pseudonocardia</taxon>
    </lineage>
</organism>
<evidence type="ECO:0000256" key="1">
    <source>
        <dbReference type="SAM" id="MobiDB-lite"/>
    </source>
</evidence>
<name>A0A6M6JIA9_9PSEU</name>
<proteinExistence type="predicted"/>
<reference evidence="2 3" key="1">
    <citation type="submission" date="2020-05" db="EMBL/GenBank/DDBJ databases">
        <authorList>
            <person name="Mo P."/>
        </authorList>
    </citation>
    <scope>NUCLEOTIDE SEQUENCE [LARGE SCALE GENOMIC DNA]</scope>
    <source>
        <strain evidence="2 3">Gen01</strain>
    </source>
</reference>
<gene>
    <name evidence="2" type="ORF">HOP40_13155</name>
</gene>
<accession>A0A6M6JIA9</accession>
<feature type="region of interest" description="Disordered" evidence="1">
    <location>
        <begin position="44"/>
        <end position="64"/>
    </location>
</feature>
<evidence type="ECO:0000313" key="2">
    <source>
        <dbReference type="EMBL" id="QJY46647.1"/>
    </source>
</evidence>
<keyword evidence="3" id="KW-1185">Reference proteome</keyword>
<protein>
    <submittedName>
        <fullName evidence="2">Uncharacterized protein</fullName>
    </submittedName>
</protein>
<dbReference type="Proteomes" id="UP000505377">
    <property type="component" value="Chromosome"/>
</dbReference>
<dbReference type="KEGG" id="pbro:HOP40_13155"/>
<sequence length="64" mass="6910">MSNQQATVSPERIVAILQRTELGAAMWRAATYEAISEVQAERISELERQHGPAADEGSPAATDV</sequence>